<keyword evidence="1" id="KW-0175">Coiled coil</keyword>
<evidence type="ECO:0000256" key="1">
    <source>
        <dbReference type="SAM" id="Coils"/>
    </source>
</evidence>
<dbReference type="RefSeq" id="WP_092135609.1">
    <property type="nucleotide sequence ID" value="NZ_FNQK01000017.1"/>
</dbReference>
<proteinExistence type="predicted"/>
<feature type="coiled-coil region" evidence="1">
    <location>
        <begin position="50"/>
        <end position="77"/>
    </location>
</feature>
<protein>
    <submittedName>
        <fullName evidence="2">Uncharacterized protein</fullName>
    </submittedName>
</protein>
<evidence type="ECO:0000313" key="3">
    <source>
        <dbReference type="Proteomes" id="UP000198846"/>
    </source>
</evidence>
<gene>
    <name evidence="2" type="ORF">SAMN04487990_1175</name>
</gene>
<keyword evidence="3" id="KW-1185">Reference proteome</keyword>
<accession>A0A1H4BY73</accession>
<dbReference type="EMBL" id="FNQK01000017">
    <property type="protein sequence ID" value="SEA53131.1"/>
    <property type="molecule type" value="Genomic_DNA"/>
</dbReference>
<name>A0A1H4BY73_BIZPA</name>
<dbReference type="AlphaFoldDB" id="A0A1H4BY73"/>
<reference evidence="2 3" key="1">
    <citation type="submission" date="2016-10" db="EMBL/GenBank/DDBJ databases">
        <authorList>
            <person name="de Groot N.N."/>
        </authorList>
    </citation>
    <scope>NUCLEOTIDE SEQUENCE [LARGE SCALE GENOMIC DNA]</scope>
    <source>
        <strain evidence="2 3">DSM 23842</strain>
    </source>
</reference>
<evidence type="ECO:0000313" key="2">
    <source>
        <dbReference type="EMBL" id="SEA53131.1"/>
    </source>
</evidence>
<dbReference type="OrthoDB" id="792860at2"/>
<sequence length="276" mass="32227">MKKLLLPFLFIAFSTNAQEKEMITLKWKLTDTLSYKTFMYGYTLEEKIKKAETETNIERKNKLLKEIERNKLNYETLILPDSKGNFDVKMILKATKADSVETYISKMAKLNKNVVLRGKFTPEGKILSFYYEQNKKNLISLLFELPQKSVKIGDEWNIDVDMISLDQHFKADSLHKKNTVRLKDIVERNGNKIAIIEYDLNEYVSGSLMKKKSLNSKQNELSEKPYLKAIHKIIGEFNIDKGFWISYNGYRETKGNISIWGMNNNKKSVLKLILKK</sequence>
<dbReference type="Proteomes" id="UP000198846">
    <property type="component" value="Unassembled WGS sequence"/>
</dbReference>
<organism evidence="2 3">
    <name type="scientific">Bizionia paragorgiae</name>
    <dbReference type="NCBI Taxonomy" id="283786"/>
    <lineage>
        <taxon>Bacteria</taxon>
        <taxon>Pseudomonadati</taxon>
        <taxon>Bacteroidota</taxon>
        <taxon>Flavobacteriia</taxon>
        <taxon>Flavobacteriales</taxon>
        <taxon>Flavobacteriaceae</taxon>
        <taxon>Bizionia</taxon>
    </lineage>
</organism>